<dbReference type="InterPro" id="IPR016195">
    <property type="entry name" value="Pol/histidinol_Pase-like"/>
</dbReference>
<feature type="domain" description="Polymerase/histidinol phosphatase N-terminal" evidence="1">
    <location>
        <begin position="5"/>
        <end position="70"/>
    </location>
</feature>
<proteinExistence type="predicted"/>
<dbReference type="Gene3D" id="1.10.150.650">
    <property type="match status" value="1"/>
</dbReference>
<dbReference type="CDD" id="cd07438">
    <property type="entry name" value="PHP_HisPPase_AMP"/>
    <property type="match status" value="1"/>
</dbReference>
<evidence type="ECO:0000259" key="1">
    <source>
        <dbReference type="SMART" id="SM00481"/>
    </source>
</evidence>
<organism evidence="2 3">
    <name type="scientific">Nocardioides daphniae</name>
    <dbReference type="NCBI Taxonomy" id="402297"/>
    <lineage>
        <taxon>Bacteria</taxon>
        <taxon>Bacillati</taxon>
        <taxon>Actinomycetota</taxon>
        <taxon>Actinomycetes</taxon>
        <taxon>Propionibacteriales</taxon>
        <taxon>Nocardioidaceae</taxon>
        <taxon>Nocardioides</taxon>
    </lineage>
</organism>
<accession>A0ABQ1QK21</accession>
<sequence length="315" mass="33051">MAVRIDLHSHSTVSDGTQSPTQVVHAAARAGLDVLALTDHDTSGGWAEAQRAADEVGLVLVPGMEVSTFWRGRSVHLLVYLPDPRHPGLLERLDAVLRSRRERVPRILAKLHALGIELDLDDVLAVAPRTAAPGRPHVADAMVAAGVSATRTEAMTTYLQSGRPAFVPRTGADLVDVLGLVTEAGGVSVVAHPWGRGRPGALDVEGFAELRAHGLVGVEVDHEDHSPEQRRALRDVAREVDLVVTGGSDHHGSGKIGHDLGCHTTAVEEYERLLAHATRAARAAGRGACHPDNPASLSVVRATGTSAAGGSAPRG</sequence>
<dbReference type="InterPro" id="IPR052018">
    <property type="entry name" value="PHP_domain"/>
</dbReference>
<dbReference type="Gene3D" id="3.20.20.140">
    <property type="entry name" value="Metal-dependent hydrolases"/>
    <property type="match status" value="1"/>
</dbReference>
<gene>
    <name evidence="2" type="ORF">GCM10007231_29420</name>
</gene>
<evidence type="ECO:0000313" key="2">
    <source>
        <dbReference type="EMBL" id="GGD28041.1"/>
    </source>
</evidence>
<keyword evidence="3" id="KW-1185">Reference proteome</keyword>
<dbReference type="InterPro" id="IPR004013">
    <property type="entry name" value="PHP_dom"/>
</dbReference>
<protein>
    <submittedName>
        <fullName evidence="2">Phosphatase</fullName>
    </submittedName>
</protein>
<dbReference type="EMBL" id="BMCK01000005">
    <property type="protein sequence ID" value="GGD28041.1"/>
    <property type="molecule type" value="Genomic_DNA"/>
</dbReference>
<dbReference type="SMART" id="SM00481">
    <property type="entry name" value="POLIIIAc"/>
    <property type="match status" value="1"/>
</dbReference>
<dbReference type="PANTHER" id="PTHR42924:SF3">
    <property type="entry name" value="POLYMERASE_HISTIDINOL PHOSPHATASE N-TERMINAL DOMAIN-CONTAINING PROTEIN"/>
    <property type="match status" value="1"/>
</dbReference>
<dbReference type="PANTHER" id="PTHR42924">
    <property type="entry name" value="EXONUCLEASE"/>
    <property type="match status" value="1"/>
</dbReference>
<dbReference type="InterPro" id="IPR003141">
    <property type="entry name" value="Pol/His_phosphatase_N"/>
</dbReference>
<comment type="caution">
    <text evidence="2">The sequence shown here is derived from an EMBL/GenBank/DDBJ whole genome shotgun (WGS) entry which is preliminary data.</text>
</comment>
<dbReference type="Pfam" id="PF02811">
    <property type="entry name" value="PHP"/>
    <property type="match status" value="1"/>
</dbReference>
<dbReference type="Proteomes" id="UP000630594">
    <property type="component" value="Unassembled WGS sequence"/>
</dbReference>
<dbReference type="SUPFAM" id="SSF89550">
    <property type="entry name" value="PHP domain-like"/>
    <property type="match status" value="1"/>
</dbReference>
<evidence type="ECO:0000313" key="3">
    <source>
        <dbReference type="Proteomes" id="UP000630594"/>
    </source>
</evidence>
<reference evidence="3" key="1">
    <citation type="journal article" date="2019" name="Int. J. Syst. Evol. Microbiol.">
        <title>The Global Catalogue of Microorganisms (GCM) 10K type strain sequencing project: providing services to taxonomists for standard genome sequencing and annotation.</title>
        <authorList>
            <consortium name="The Broad Institute Genomics Platform"/>
            <consortium name="The Broad Institute Genome Sequencing Center for Infectious Disease"/>
            <person name="Wu L."/>
            <person name="Ma J."/>
        </authorList>
    </citation>
    <scope>NUCLEOTIDE SEQUENCE [LARGE SCALE GENOMIC DNA]</scope>
    <source>
        <strain evidence="3">CCM 7403</strain>
    </source>
</reference>
<name>A0ABQ1QK21_9ACTN</name>